<proteinExistence type="predicted"/>
<reference evidence="1" key="1">
    <citation type="submission" date="2023-10" db="EMBL/GenBank/DDBJ databases">
        <title>First insite into the whole-genome sequence variations in clarithromycin resistant Helicobacter pylori clinical isolates in Russia.</title>
        <authorList>
            <person name="Starkova D.A."/>
            <person name="Svarval A.V."/>
            <person name="Polev D.E."/>
            <person name="Saitova A.T."/>
            <person name="Gladyshev N.S."/>
            <person name="Egorova S.A."/>
        </authorList>
    </citation>
    <scope>NUCLEOTIDE SEQUENCE</scope>
    <source>
        <strain evidence="1">HP290</strain>
    </source>
</reference>
<dbReference type="EMBL" id="JAXMRN010000003">
    <property type="protein sequence ID" value="MDZ7550346.1"/>
    <property type="molecule type" value="Genomic_DNA"/>
</dbReference>
<name>A0AAW9KNV7_HELPX</name>
<evidence type="ECO:0000313" key="2">
    <source>
        <dbReference type="Proteomes" id="UP001294612"/>
    </source>
</evidence>
<accession>A0AAW9KNV7</accession>
<protein>
    <submittedName>
        <fullName evidence="1">Uncharacterized protein</fullName>
    </submittedName>
</protein>
<comment type="caution">
    <text evidence="1">The sequence shown here is derived from an EMBL/GenBank/DDBJ whole genome shotgun (WGS) entry which is preliminary data.</text>
</comment>
<evidence type="ECO:0000313" key="1">
    <source>
        <dbReference type="EMBL" id="MDZ7550346.1"/>
    </source>
</evidence>
<gene>
    <name evidence="1" type="ORF">RGC63_01200</name>
</gene>
<sequence length="55" mass="6272">MQNPFLVFLVSEKLDAKLSDNLLKSAFFIGGLSWRLKGRENGFKALSIFILKKIK</sequence>
<dbReference type="Proteomes" id="UP001294612">
    <property type="component" value="Unassembled WGS sequence"/>
</dbReference>
<organism evidence="1 2">
    <name type="scientific">Helicobacter pylori</name>
    <name type="common">Campylobacter pylori</name>
    <dbReference type="NCBI Taxonomy" id="210"/>
    <lineage>
        <taxon>Bacteria</taxon>
        <taxon>Pseudomonadati</taxon>
        <taxon>Campylobacterota</taxon>
        <taxon>Epsilonproteobacteria</taxon>
        <taxon>Campylobacterales</taxon>
        <taxon>Helicobacteraceae</taxon>
        <taxon>Helicobacter</taxon>
    </lineage>
</organism>
<dbReference type="AlphaFoldDB" id="A0AAW9KNV7"/>
<dbReference type="RefSeq" id="WP_322537202.1">
    <property type="nucleotide sequence ID" value="NZ_JAXMRN010000003.1"/>
</dbReference>